<evidence type="ECO:0000313" key="2">
    <source>
        <dbReference type="Proteomes" id="UP001595829"/>
    </source>
</evidence>
<name>A0ABV9XJA7_9ACTN</name>
<keyword evidence="2" id="KW-1185">Reference proteome</keyword>
<sequence length="57" mass="6766">MWTDDELDVMRHALDLLGDQIALRGHEYDESFDRAHTSLSLRIADELSRREALRRLR</sequence>
<reference evidence="2" key="1">
    <citation type="journal article" date="2019" name="Int. J. Syst. Evol. Microbiol.">
        <title>The Global Catalogue of Microorganisms (GCM) 10K type strain sequencing project: providing services to taxonomists for standard genome sequencing and annotation.</title>
        <authorList>
            <consortium name="The Broad Institute Genomics Platform"/>
            <consortium name="The Broad Institute Genome Sequencing Center for Infectious Disease"/>
            <person name="Wu L."/>
            <person name="Ma J."/>
        </authorList>
    </citation>
    <scope>NUCLEOTIDE SEQUENCE [LARGE SCALE GENOMIC DNA]</scope>
    <source>
        <strain evidence="2">CGMCC 4.1648</strain>
    </source>
</reference>
<proteinExistence type="predicted"/>
<dbReference type="Proteomes" id="UP001595829">
    <property type="component" value="Unassembled WGS sequence"/>
</dbReference>
<comment type="caution">
    <text evidence="1">The sequence shown here is derived from an EMBL/GenBank/DDBJ whole genome shotgun (WGS) entry which is preliminary data.</text>
</comment>
<dbReference type="EMBL" id="JBHSJD010000014">
    <property type="protein sequence ID" value="MFC5024486.1"/>
    <property type="molecule type" value="Genomic_DNA"/>
</dbReference>
<gene>
    <name evidence="1" type="ORF">ACFPM3_20365</name>
</gene>
<protein>
    <submittedName>
        <fullName evidence="1">Uncharacterized protein</fullName>
    </submittedName>
</protein>
<organism evidence="1 2">
    <name type="scientific">Streptomyces coeruleoprunus</name>
    <dbReference type="NCBI Taxonomy" id="285563"/>
    <lineage>
        <taxon>Bacteria</taxon>
        <taxon>Bacillati</taxon>
        <taxon>Actinomycetota</taxon>
        <taxon>Actinomycetes</taxon>
        <taxon>Kitasatosporales</taxon>
        <taxon>Streptomycetaceae</taxon>
        <taxon>Streptomyces</taxon>
    </lineage>
</organism>
<evidence type="ECO:0000313" key="1">
    <source>
        <dbReference type="EMBL" id="MFC5024486.1"/>
    </source>
</evidence>
<accession>A0ABV9XJA7</accession>
<dbReference type="RefSeq" id="WP_345686771.1">
    <property type="nucleotide sequence ID" value="NZ_BAABIT010000001.1"/>
</dbReference>